<reference evidence="2 3" key="1">
    <citation type="submission" date="2017-05" db="EMBL/GenBank/DDBJ databases">
        <title>Draft genome sequence of Elsinoe australis.</title>
        <authorList>
            <person name="Cheng Q."/>
        </authorList>
    </citation>
    <scope>NUCLEOTIDE SEQUENCE [LARGE SCALE GENOMIC DNA]</scope>
    <source>
        <strain evidence="2 3">NL1</strain>
    </source>
</reference>
<dbReference type="STRING" id="40998.A0A2P7Z399"/>
<accession>A0A2P7Z399</accession>
<feature type="compositionally biased region" description="Acidic residues" evidence="1">
    <location>
        <begin position="536"/>
        <end position="550"/>
    </location>
</feature>
<feature type="compositionally biased region" description="Basic and acidic residues" evidence="1">
    <location>
        <begin position="16"/>
        <end position="33"/>
    </location>
</feature>
<feature type="region of interest" description="Disordered" evidence="1">
    <location>
        <begin position="1"/>
        <end position="33"/>
    </location>
</feature>
<name>A0A2P7Z399_9PEZI</name>
<feature type="compositionally biased region" description="Polar residues" evidence="1">
    <location>
        <begin position="1"/>
        <end position="15"/>
    </location>
</feature>
<evidence type="ECO:0000256" key="1">
    <source>
        <dbReference type="SAM" id="MobiDB-lite"/>
    </source>
</evidence>
<dbReference type="AlphaFoldDB" id="A0A2P7Z399"/>
<evidence type="ECO:0000313" key="2">
    <source>
        <dbReference type="EMBL" id="PSK42687.1"/>
    </source>
</evidence>
<protein>
    <submittedName>
        <fullName evidence="2">Uncharacterized protein</fullName>
    </submittedName>
</protein>
<organism evidence="2 3">
    <name type="scientific">Elsinoe australis</name>
    <dbReference type="NCBI Taxonomy" id="40998"/>
    <lineage>
        <taxon>Eukaryota</taxon>
        <taxon>Fungi</taxon>
        <taxon>Dikarya</taxon>
        <taxon>Ascomycota</taxon>
        <taxon>Pezizomycotina</taxon>
        <taxon>Dothideomycetes</taxon>
        <taxon>Dothideomycetidae</taxon>
        <taxon>Myriangiales</taxon>
        <taxon>Elsinoaceae</taxon>
        <taxon>Elsinoe</taxon>
    </lineage>
</organism>
<feature type="compositionally biased region" description="Basic and acidic residues" evidence="1">
    <location>
        <begin position="515"/>
        <end position="535"/>
    </location>
</feature>
<dbReference type="Proteomes" id="UP000243723">
    <property type="component" value="Unassembled WGS sequence"/>
</dbReference>
<proteinExistence type="predicted"/>
<gene>
    <name evidence="2" type="ORF">B9Z65_5609</name>
</gene>
<dbReference type="OrthoDB" id="4966at2759"/>
<feature type="region of interest" description="Disordered" evidence="1">
    <location>
        <begin position="515"/>
        <end position="562"/>
    </location>
</feature>
<dbReference type="EMBL" id="NHZQ01000334">
    <property type="protein sequence ID" value="PSK42687.1"/>
    <property type="molecule type" value="Genomic_DNA"/>
</dbReference>
<comment type="caution">
    <text evidence="2">The sequence shown here is derived from an EMBL/GenBank/DDBJ whole genome shotgun (WGS) entry which is preliminary data.</text>
</comment>
<sequence>MPKRTASQSGLTTGDHNPDNNDHNEKRQRQTGVEDLRQVLAAQDITERTTSKKLSLLVKLKVPEHLRYDFELILQTPTASIGTPGADPSNATKSRQHRKIFLAPFTRAALARPGFSMITALCPHVDVLLRVVSFLPSRTIINLYSISAPFHYQFNSRYETFILHATREWCPNAEKIWPWRFYGKLCIKDPALRVPSTYQADQHIKDGAAAPPTFSSQSSSATTSFASSATASFASTVTASFSSTSSIPPAAAPTHLSSHYGHSEPHRPIKRIPSLRWLSMCVYRHLIIKEIIAYLICASHPIPAQACYVALQKVWFLLDLPLSSLRIALLRNEAYFTKVDIWALHVFFVKLDMYWTDPINCTSGERMVRKYLLMEPSLTTMWDFMRGEDGDKSVDMLRLWVKHGYQPAVRGMRPETERDQEAWDNVEMYKVMGVPLKMCGRGGYELYGLGEQMLLRPDELVIREGVRRGYGFETQIFRMMVYGTVDGHLKAPRKWRLEQMLPSLVMAKELADLRSAEERREEHRKTESGEAHEVSLETDESEGEEGEEEDRGNVVGLQMDVD</sequence>
<evidence type="ECO:0000313" key="3">
    <source>
        <dbReference type="Proteomes" id="UP000243723"/>
    </source>
</evidence>
<keyword evidence="3" id="KW-1185">Reference proteome</keyword>